<dbReference type="GO" id="GO:0005737">
    <property type="term" value="C:cytoplasm"/>
    <property type="evidence" value="ECO:0007669"/>
    <property type="project" value="TreeGrafter"/>
</dbReference>
<keyword evidence="7" id="KW-1185">Reference proteome</keyword>
<dbReference type="Proteomes" id="UP000038040">
    <property type="component" value="Unplaced"/>
</dbReference>
<dbReference type="GO" id="GO:0005634">
    <property type="term" value="C:nucleus"/>
    <property type="evidence" value="ECO:0007669"/>
    <property type="project" value="TreeGrafter"/>
</dbReference>
<evidence type="ECO:0000256" key="1">
    <source>
        <dbReference type="ARBA" id="ARBA00007374"/>
    </source>
</evidence>
<dbReference type="AlphaFoldDB" id="A0A0N4UB35"/>
<dbReference type="OrthoDB" id="338650at2759"/>
<comment type="similarity">
    <text evidence="1 4">Belongs to the inositol phosphokinase (IPK) family.</text>
</comment>
<dbReference type="InterPro" id="IPR005522">
    <property type="entry name" value="IPK"/>
</dbReference>
<dbReference type="GO" id="GO:0000828">
    <property type="term" value="F:inositol hexakisphosphate kinase activity"/>
    <property type="evidence" value="ECO:0007669"/>
    <property type="project" value="TreeGrafter"/>
</dbReference>
<accession>A0A0N4UB35</accession>
<organism evidence="6 8">
    <name type="scientific">Dracunculus medinensis</name>
    <name type="common">Guinea worm</name>
    <dbReference type="NCBI Taxonomy" id="318479"/>
    <lineage>
        <taxon>Eukaryota</taxon>
        <taxon>Metazoa</taxon>
        <taxon>Ecdysozoa</taxon>
        <taxon>Nematoda</taxon>
        <taxon>Chromadorea</taxon>
        <taxon>Rhabditida</taxon>
        <taxon>Spirurina</taxon>
        <taxon>Dracunculoidea</taxon>
        <taxon>Dracunculidae</taxon>
        <taxon>Dracunculus</taxon>
    </lineage>
</organism>
<dbReference type="GO" id="GO:0032958">
    <property type="term" value="P:inositol phosphate biosynthetic process"/>
    <property type="evidence" value="ECO:0007669"/>
    <property type="project" value="InterPro"/>
</dbReference>
<evidence type="ECO:0000313" key="6">
    <source>
        <dbReference type="Proteomes" id="UP000038040"/>
    </source>
</evidence>
<dbReference type="SUPFAM" id="SSF56104">
    <property type="entry name" value="SAICAR synthase-like"/>
    <property type="match status" value="1"/>
</dbReference>
<keyword evidence="3 4" id="KW-0418">Kinase</keyword>
<evidence type="ECO:0000313" key="8">
    <source>
        <dbReference type="WBParaSite" id="DME_0000439501-mRNA-1"/>
    </source>
</evidence>
<dbReference type="InterPro" id="IPR038286">
    <property type="entry name" value="IPK_sf"/>
</dbReference>
<dbReference type="WBParaSite" id="DME_0000439501-mRNA-1">
    <property type="protein sequence ID" value="DME_0000439501-mRNA-1"/>
    <property type="gene ID" value="DME_0000439501"/>
</dbReference>
<dbReference type="EC" id="2.7.-.-" evidence="4"/>
<evidence type="ECO:0000313" key="7">
    <source>
        <dbReference type="Proteomes" id="UP000274756"/>
    </source>
</evidence>
<protein>
    <recommendedName>
        <fullName evidence="4">Kinase</fullName>
        <ecNumber evidence="4">2.7.-.-</ecNumber>
    </recommendedName>
</protein>
<reference evidence="5 7" key="2">
    <citation type="submission" date="2018-11" db="EMBL/GenBank/DDBJ databases">
        <authorList>
            <consortium name="Pathogen Informatics"/>
        </authorList>
    </citation>
    <scope>NUCLEOTIDE SEQUENCE [LARGE SCALE GENOMIC DNA]</scope>
</reference>
<proteinExistence type="inferred from homology"/>
<evidence type="ECO:0000256" key="3">
    <source>
        <dbReference type="ARBA" id="ARBA00022777"/>
    </source>
</evidence>
<dbReference type="Pfam" id="PF03770">
    <property type="entry name" value="IPK"/>
    <property type="match status" value="1"/>
</dbReference>
<keyword evidence="2 4" id="KW-0808">Transferase</keyword>
<dbReference type="STRING" id="318479.A0A0N4UB35"/>
<dbReference type="EMBL" id="UYYG01001167">
    <property type="protein sequence ID" value="VDN58305.1"/>
    <property type="molecule type" value="Genomic_DNA"/>
</dbReference>
<dbReference type="PANTHER" id="PTHR12400:SF26">
    <property type="entry name" value="KINASE"/>
    <property type="match status" value="1"/>
</dbReference>
<evidence type="ECO:0000256" key="4">
    <source>
        <dbReference type="RuleBase" id="RU363090"/>
    </source>
</evidence>
<evidence type="ECO:0000313" key="5">
    <source>
        <dbReference type="EMBL" id="VDN58305.1"/>
    </source>
</evidence>
<sequence length="310" mass="35822">MLAIKILPILQVSVDTMAITALPLSYWLKERLKSWVQLSGHEGTIVPATDRTLWKRKSCNDSNEATAYRRLMDDPCLEGFVPRFYKELEYKDETFIEIEDLTSQFNSPVIMDIKMGTRTFSESEAKNAVKRNDLYEKMIELNPDEPTNEENNEKAITKLRYMQFREAQSSTTSFGFRIEAAKMPGGILQKNFKKIKSRTDIAKTLWAFFGENLAISNQFLWRLCQFRQAAEESAFFREYESLLLQIIGSSLLLMYDSKRVGAWMIDFAKSVPVKDQKISHREKWILGNHEDGYLTGLDNLISVSLFTSDL</sequence>
<dbReference type="Gene3D" id="3.30.470.160">
    <property type="entry name" value="Inositol polyphosphate kinase"/>
    <property type="match status" value="1"/>
</dbReference>
<dbReference type="GO" id="GO:0046854">
    <property type="term" value="P:phosphatidylinositol phosphate biosynthetic process"/>
    <property type="evidence" value="ECO:0007669"/>
    <property type="project" value="TreeGrafter"/>
</dbReference>
<dbReference type="PANTHER" id="PTHR12400">
    <property type="entry name" value="INOSITOL POLYPHOSPHATE KINASE"/>
    <property type="match status" value="1"/>
</dbReference>
<gene>
    <name evidence="5" type="ORF">DME_LOCUS8278</name>
</gene>
<name>A0A0N4UB35_DRAME</name>
<evidence type="ECO:0000256" key="2">
    <source>
        <dbReference type="ARBA" id="ARBA00022679"/>
    </source>
</evidence>
<reference evidence="8" key="1">
    <citation type="submission" date="2017-02" db="UniProtKB">
        <authorList>
            <consortium name="WormBaseParasite"/>
        </authorList>
    </citation>
    <scope>IDENTIFICATION</scope>
</reference>
<dbReference type="Proteomes" id="UP000274756">
    <property type="component" value="Unassembled WGS sequence"/>
</dbReference>